<evidence type="ECO:0000313" key="12">
    <source>
        <dbReference type="Proteomes" id="UP000011200"/>
    </source>
</evidence>
<comment type="catalytic activity">
    <reaction evidence="4">
        <text>a long-chain fatty acid + ATP + CoA = a long-chain fatty acyl-CoA + AMP + diphosphate</text>
        <dbReference type="Rhea" id="RHEA:15421"/>
        <dbReference type="ChEBI" id="CHEBI:30616"/>
        <dbReference type="ChEBI" id="CHEBI:33019"/>
        <dbReference type="ChEBI" id="CHEBI:57287"/>
        <dbReference type="ChEBI" id="CHEBI:57560"/>
        <dbReference type="ChEBI" id="CHEBI:83139"/>
        <dbReference type="ChEBI" id="CHEBI:456215"/>
        <dbReference type="EC" id="6.2.1.3"/>
    </reaction>
</comment>
<evidence type="ECO:0000256" key="2">
    <source>
        <dbReference type="ARBA" id="ARBA00022598"/>
    </source>
</evidence>
<evidence type="ECO:0000259" key="10">
    <source>
        <dbReference type="Pfam" id="PF13193"/>
    </source>
</evidence>
<dbReference type="Pfam" id="PF13193">
    <property type="entry name" value="AMP-binding_C"/>
    <property type="match status" value="1"/>
</dbReference>
<dbReference type="Pfam" id="PF00501">
    <property type="entry name" value="AMP-binding"/>
    <property type="match status" value="1"/>
</dbReference>
<dbReference type="PROSITE" id="PS00455">
    <property type="entry name" value="AMP_BINDING"/>
    <property type="match status" value="1"/>
</dbReference>
<dbReference type="InterPro" id="IPR000873">
    <property type="entry name" value="AMP-dep_synth/lig_dom"/>
</dbReference>
<feature type="domain" description="AMP-dependent synthetase/ligase" evidence="9">
    <location>
        <begin position="34"/>
        <end position="391"/>
    </location>
</feature>
<dbReference type="FunFam" id="3.30.300.30:FF:000008">
    <property type="entry name" value="2,3-dihydroxybenzoate-AMP ligase"/>
    <property type="match status" value="1"/>
</dbReference>
<reference evidence="11 12" key="1">
    <citation type="journal article" date="2013" name="Genome Announc.">
        <title>Draft genome sequence of MKD8, a conjugal recipient Mycobacterium smegmatis strain.</title>
        <authorList>
            <person name="Gray T.A."/>
            <person name="Palumbo M.J."/>
            <person name="Derbyshire K.M."/>
        </authorList>
    </citation>
    <scope>NUCLEOTIDE SEQUENCE [LARGE SCALE GENOMIC DNA]</scope>
    <source>
        <strain evidence="11 12">MKD8</strain>
    </source>
</reference>
<dbReference type="EC" id="6.2.1.3" evidence="3"/>
<dbReference type="InterPro" id="IPR042099">
    <property type="entry name" value="ANL_N_sf"/>
</dbReference>
<dbReference type="Proteomes" id="UP000011200">
    <property type="component" value="Chromosome"/>
</dbReference>
<dbReference type="AlphaFoldDB" id="A0A2U9PWP2"/>
<evidence type="ECO:0000256" key="4">
    <source>
        <dbReference type="ARBA" id="ARBA00036813"/>
    </source>
</evidence>
<name>A0A2U9PWP2_MYCSE</name>
<dbReference type="Gene3D" id="3.30.300.30">
    <property type="match status" value="1"/>
</dbReference>
<dbReference type="SUPFAM" id="SSF56801">
    <property type="entry name" value="Acetyl-CoA synthetase-like"/>
    <property type="match status" value="1"/>
</dbReference>
<dbReference type="InterPro" id="IPR025110">
    <property type="entry name" value="AMP-bd_C"/>
</dbReference>
<dbReference type="EMBL" id="CP027541">
    <property type="protein sequence ID" value="AWT56183.1"/>
    <property type="molecule type" value="Genomic_DNA"/>
</dbReference>
<gene>
    <name evidence="11" type="ORF">D806_052330</name>
</gene>
<dbReference type="CDD" id="cd12119">
    <property type="entry name" value="ttLC_FACS_AlkK_like"/>
    <property type="match status" value="1"/>
</dbReference>
<evidence type="ECO:0000313" key="11">
    <source>
        <dbReference type="EMBL" id="AWT56183.1"/>
    </source>
</evidence>
<evidence type="ECO:0000256" key="3">
    <source>
        <dbReference type="ARBA" id="ARBA00026121"/>
    </source>
</evidence>
<dbReference type="InterPro" id="IPR050237">
    <property type="entry name" value="ATP-dep_AMP-bd_enzyme"/>
</dbReference>
<evidence type="ECO:0000259" key="9">
    <source>
        <dbReference type="Pfam" id="PF00501"/>
    </source>
</evidence>
<dbReference type="InterPro" id="IPR045851">
    <property type="entry name" value="AMP-bd_C_sf"/>
</dbReference>
<dbReference type="InterPro" id="IPR020845">
    <property type="entry name" value="AMP-binding_CS"/>
</dbReference>
<dbReference type="GO" id="GO:0004467">
    <property type="term" value="F:long-chain fatty acid-CoA ligase activity"/>
    <property type="evidence" value="ECO:0007669"/>
    <property type="project" value="UniProtKB-EC"/>
</dbReference>
<reference evidence="12" key="2">
    <citation type="submission" date="2018-03" db="EMBL/GenBank/DDBJ databases">
        <authorList>
            <person name="Derbyshire K."/>
            <person name="Gray T.A."/>
            <person name="Champion M."/>
        </authorList>
    </citation>
    <scope>NUCLEOTIDE SEQUENCE [LARGE SCALE GENOMIC DNA]</scope>
    <source>
        <strain evidence="12">MKD8</strain>
    </source>
</reference>
<keyword evidence="2 11" id="KW-0436">Ligase</keyword>
<dbReference type="PANTHER" id="PTHR43767">
    <property type="entry name" value="LONG-CHAIN-FATTY-ACID--COA LIGASE"/>
    <property type="match status" value="1"/>
</dbReference>
<evidence type="ECO:0000256" key="8">
    <source>
        <dbReference type="ARBA" id="ARBA00083882"/>
    </source>
</evidence>
<dbReference type="Gene3D" id="3.40.50.12780">
    <property type="entry name" value="N-terminal domain of ligase-like"/>
    <property type="match status" value="1"/>
</dbReference>
<organism evidence="11 12">
    <name type="scientific">Mycolicibacterium smegmatis (strain MKD8)</name>
    <name type="common">Mycobacterium smegmatis</name>
    <dbReference type="NCBI Taxonomy" id="1214915"/>
    <lineage>
        <taxon>Bacteria</taxon>
        <taxon>Bacillati</taxon>
        <taxon>Actinomycetota</taxon>
        <taxon>Actinomycetes</taxon>
        <taxon>Mycobacteriales</taxon>
        <taxon>Mycobacteriaceae</taxon>
        <taxon>Mycolicibacterium</taxon>
    </lineage>
</organism>
<evidence type="ECO:0000256" key="1">
    <source>
        <dbReference type="ARBA" id="ARBA00006432"/>
    </source>
</evidence>
<proteinExistence type="inferred from homology"/>
<evidence type="ECO:0000256" key="6">
    <source>
        <dbReference type="ARBA" id="ARBA00076959"/>
    </source>
</evidence>
<evidence type="ECO:0000256" key="7">
    <source>
        <dbReference type="ARBA" id="ARBA00080667"/>
    </source>
</evidence>
<sequence>MHGLMQDRPLSLPLLMSGLDGRFSHKTVTTNHPDAPTVATYGAVAQRVRRLAGVLDALAVPVGARVGSFGWNTQRHLELYLAVPCTNRVLHTVNHRLFADDIVYIVNDAADDVLFVDRSLLDVVWPLVGRFTTVRHVIVMNDGSGPQIPDGAHDYEHLLAEARPVARFEVSDERTAAALCYTSGTTGRPKGVLYDHRSIVLHAMSLLMADAFGIGEADVVMPIVPMFHVNAWGLPYAAVMSGASLVLPGPAMQPASLAETLDTAGVTFAAAVTTVWRNVLPHLSGRSLPSVRRLVSGGGPLPESLSRRYASEIGVPLCSSWGMTETSPLVCSARIPTGHSGDEVETLCLPGASIPLVELRLQRDDGSFAPHDGKSSGELQVAGPTIASGYHGATDGSAAFTEDGWLRTGDVATIDAHGLVRIVDRIKDLIKSGGEWISSVELENAIMTCPAVAEAAVVGAPHERWGERPLAFVVPAAGHDATPDLVRDHLQQRVARWWIPDDIVIVDELPKTATGKISKRALRQNLCAPAG</sequence>
<evidence type="ECO:0000256" key="5">
    <source>
        <dbReference type="ARBA" id="ARBA00069710"/>
    </source>
</evidence>
<protein>
    <recommendedName>
        <fullName evidence="5">Long-chain-fatty-acid--CoA ligase FadD13</fullName>
        <ecNumber evidence="3">6.2.1.3</ecNumber>
    </recommendedName>
    <alternativeName>
        <fullName evidence="6">Fatty acyl-CoA ligase</fullName>
    </alternativeName>
    <alternativeName>
        <fullName evidence="8">Fatty acyl-CoA synthetase</fullName>
    </alternativeName>
    <alternativeName>
        <fullName evidence="7">Very-long-chain fatty-acyl-CoA synthetase</fullName>
    </alternativeName>
</protein>
<accession>A0A2U9PWP2</accession>
<feature type="domain" description="AMP-binding enzyme C-terminal" evidence="10">
    <location>
        <begin position="441"/>
        <end position="516"/>
    </location>
</feature>
<dbReference type="PANTHER" id="PTHR43767:SF11">
    <property type="entry name" value="MEDIUM-CHAIN-FATTY-ACID--COA LIGASE"/>
    <property type="match status" value="1"/>
</dbReference>
<dbReference type="NCBIfam" id="NF004837">
    <property type="entry name" value="PRK06187.1"/>
    <property type="match status" value="1"/>
</dbReference>
<comment type="similarity">
    <text evidence="1">Belongs to the ATP-dependent AMP-binding enzyme family.</text>
</comment>